<dbReference type="Gene3D" id="3.40.50.10540">
    <property type="entry name" value="Crotonobetainyl-coa:carnitine coa-transferase, domain 1"/>
    <property type="match status" value="1"/>
</dbReference>
<protein>
    <submittedName>
        <fullName evidence="2">CaiB/BaiF CoA transferase family protein</fullName>
    </submittedName>
</protein>
<sequence length="406" mass="44869">MSDHYQNPPLSGLKVIEFGQVAAGPFTGMLLGDLGADVVKIERPDGGDAMRLWPPLLENEEGENFSGNFASLNRNKRSVMIDLYNSADLEKLKCMIAEADVFIENYRPGILRKFDLDYESVKKMNSKLVYCSISGFGQNGPYSNKGAFDVTIQAMSGLMSVTGEEHGPAVKAGIPVGDFVTALYGAYCIMVGLSNVARSKEGTYIDCSMLGSLLGISALQTSEYYGTGNSPKALGSAHPRNAPYQGYASKDRHFVIAAGNDKLWKSVCQIVDKCELANDERFSSQVLRAKNQKELSAILQPIFLTATAEEWLEKFDHAGVPCAPINDFEEILKDSHVTSMNIIKETKLPNGTTTKDIGFPIKMSNFNFEIFRNAPKLGEHNDEVFEEWLGIKNFNLYRRGNIDHNR</sequence>
<evidence type="ECO:0000313" key="2">
    <source>
        <dbReference type="EMBL" id="MFC5588686.1"/>
    </source>
</evidence>
<comment type="caution">
    <text evidence="2">The sequence shown here is derived from an EMBL/GenBank/DDBJ whole genome shotgun (WGS) entry which is preliminary data.</text>
</comment>
<dbReference type="Gene3D" id="3.30.1540.10">
    <property type="entry name" value="formyl-coa transferase, domain 3"/>
    <property type="match status" value="1"/>
</dbReference>
<dbReference type="PANTHER" id="PTHR48207:SF3">
    <property type="entry name" value="SUCCINATE--HYDROXYMETHYLGLUTARATE COA-TRANSFERASE"/>
    <property type="match status" value="1"/>
</dbReference>
<gene>
    <name evidence="2" type="ORF">ACFPRA_07300</name>
</gene>
<dbReference type="Pfam" id="PF02515">
    <property type="entry name" value="CoA_transf_3"/>
    <property type="match status" value="1"/>
</dbReference>
<dbReference type="InterPro" id="IPR044855">
    <property type="entry name" value="CoA-Trfase_III_dom3_sf"/>
</dbReference>
<dbReference type="InterPro" id="IPR003673">
    <property type="entry name" value="CoA-Trfase_fam_III"/>
</dbReference>
<dbReference type="InterPro" id="IPR050483">
    <property type="entry name" value="CoA-transferase_III_domain"/>
</dbReference>
<reference evidence="3" key="1">
    <citation type="journal article" date="2019" name="Int. J. Syst. Evol. Microbiol.">
        <title>The Global Catalogue of Microorganisms (GCM) 10K type strain sequencing project: providing services to taxonomists for standard genome sequencing and annotation.</title>
        <authorList>
            <consortium name="The Broad Institute Genomics Platform"/>
            <consortium name="The Broad Institute Genome Sequencing Center for Infectious Disease"/>
            <person name="Wu L."/>
            <person name="Ma J."/>
        </authorList>
    </citation>
    <scope>NUCLEOTIDE SEQUENCE [LARGE SCALE GENOMIC DNA]</scope>
    <source>
        <strain evidence="3">CGMCC 4.1434</strain>
    </source>
</reference>
<dbReference type="SUPFAM" id="SSF89796">
    <property type="entry name" value="CoA-transferase family III (CaiB/BaiF)"/>
    <property type="match status" value="1"/>
</dbReference>
<dbReference type="PANTHER" id="PTHR48207">
    <property type="entry name" value="SUCCINATE--HYDROXYMETHYLGLUTARATE COA-TRANSFERASE"/>
    <property type="match status" value="1"/>
</dbReference>
<dbReference type="EMBL" id="JBHSNO010000005">
    <property type="protein sequence ID" value="MFC5588686.1"/>
    <property type="molecule type" value="Genomic_DNA"/>
</dbReference>
<evidence type="ECO:0000256" key="1">
    <source>
        <dbReference type="ARBA" id="ARBA00022679"/>
    </source>
</evidence>
<name>A0ABW0TGX7_9BACL</name>
<keyword evidence="3" id="KW-1185">Reference proteome</keyword>
<evidence type="ECO:0000313" key="3">
    <source>
        <dbReference type="Proteomes" id="UP001596109"/>
    </source>
</evidence>
<dbReference type="GO" id="GO:0016740">
    <property type="term" value="F:transferase activity"/>
    <property type="evidence" value="ECO:0007669"/>
    <property type="project" value="UniProtKB-KW"/>
</dbReference>
<dbReference type="Proteomes" id="UP001596109">
    <property type="component" value="Unassembled WGS sequence"/>
</dbReference>
<accession>A0ABW0TGX7</accession>
<dbReference type="InterPro" id="IPR023606">
    <property type="entry name" value="CoA-Trfase_III_dom_1_sf"/>
</dbReference>
<dbReference type="RefSeq" id="WP_381432188.1">
    <property type="nucleotide sequence ID" value="NZ_JBHSNO010000005.1"/>
</dbReference>
<proteinExistence type="predicted"/>
<keyword evidence="1 2" id="KW-0808">Transferase</keyword>
<organism evidence="2 3">
    <name type="scientific">Sporosarcina soli</name>
    <dbReference type="NCBI Taxonomy" id="334736"/>
    <lineage>
        <taxon>Bacteria</taxon>
        <taxon>Bacillati</taxon>
        <taxon>Bacillota</taxon>
        <taxon>Bacilli</taxon>
        <taxon>Bacillales</taxon>
        <taxon>Caryophanaceae</taxon>
        <taxon>Sporosarcina</taxon>
    </lineage>
</organism>